<comment type="caution">
    <text evidence="1">The sequence shown here is derived from an EMBL/GenBank/DDBJ whole genome shotgun (WGS) entry which is preliminary data.</text>
</comment>
<name>A0ABP8NJ88_9BACT</name>
<dbReference type="RefSeq" id="WP_345327003.1">
    <property type="nucleotide sequence ID" value="NZ_BAABGA010000082.1"/>
</dbReference>
<protein>
    <submittedName>
        <fullName evidence="1">Acetyltransferase</fullName>
    </submittedName>
</protein>
<accession>A0ABP8NJ88</accession>
<sequence length="81" mass="9205">MFMKVKRSDDLVRIDDLQMLASPLEESVKGCRQAGEEEQDAEMFRKTDLVFPSGESLPKCWVDADYQVHHTPTDSSHPSHA</sequence>
<keyword evidence="2" id="KW-1185">Reference proteome</keyword>
<dbReference type="EMBL" id="BAABGA010000082">
    <property type="protein sequence ID" value="GAA4466621.1"/>
    <property type="molecule type" value="Genomic_DNA"/>
</dbReference>
<evidence type="ECO:0000313" key="1">
    <source>
        <dbReference type="EMBL" id="GAA4466621.1"/>
    </source>
</evidence>
<gene>
    <name evidence="1" type="ORF">GCM10023156_55660</name>
</gene>
<dbReference type="Proteomes" id="UP001500840">
    <property type="component" value="Unassembled WGS sequence"/>
</dbReference>
<organism evidence="1 2">
    <name type="scientific">Novipirellula rosea</name>
    <dbReference type="NCBI Taxonomy" id="1031540"/>
    <lineage>
        <taxon>Bacteria</taxon>
        <taxon>Pseudomonadati</taxon>
        <taxon>Planctomycetota</taxon>
        <taxon>Planctomycetia</taxon>
        <taxon>Pirellulales</taxon>
        <taxon>Pirellulaceae</taxon>
        <taxon>Novipirellula</taxon>
    </lineage>
</organism>
<evidence type="ECO:0000313" key="2">
    <source>
        <dbReference type="Proteomes" id="UP001500840"/>
    </source>
</evidence>
<proteinExistence type="predicted"/>
<reference evidence="2" key="1">
    <citation type="journal article" date="2019" name="Int. J. Syst. Evol. Microbiol.">
        <title>The Global Catalogue of Microorganisms (GCM) 10K type strain sequencing project: providing services to taxonomists for standard genome sequencing and annotation.</title>
        <authorList>
            <consortium name="The Broad Institute Genomics Platform"/>
            <consortium name="The Broad Institute Genome Sequencing Center for Infectious Disease"/>
            <person name="Wu L."/>
            <person name="Ma J."/>
        </authorList>
    </citation>
    <scope>NUCLEOTIDE SEQUENCE [LARGE SCALE GENOMIC DNA]</scope>
    <source>
        <strain evidence="2">JCM 17759</strain>
    </source>
</reference>